<keyword evidence="1" id="KW-0812">Transmembrane</keyword>
<dbReference type="EMBL" id="APMQ01000007">
    <property type="protein sequence ID" value="ENZ77102.1"/>
    <property type="molecule type" value="Genomic_DNA"/>
</dbReference>
<evidence type="ECO:0000256" key="1">
    <source>
        <dbReference type="SAM" id="Phobius"/>
    </source>
</evidence>
<reference evidence="2 3" key="1">
    <citation type="journal article" date="2013" name="Genome Announc.">
        <title>Draft Genome Sequence for Ralstonia sp. Strain OR214, a Bacterium with Potential for Bioremediation.</title>
        <authorList>
            <person name="Utturkar S.M."/>
            <person name="Bollmann A."/>
            <person name="Brzoska R.M."/>
            <person name="Klingeman D.M."/>
            <person name="Epstein S.E."/>
            <person name="Palumbo A.V."/>
            <person name="Brown S.D."/>
        </authorList>
    </citation>
    <scope>NUCLEOTIDE SEQUENCE [LARGE SCALE GENOMIC DNA]</scope>
    <source>
        <strain evidence="2 3">OR214</strain>
    </source>
</reference>
<keyword evidence="1" id="KW-1133">Transmembrane helix</keyword>
<dbReference type="PATRIC" id="fig|1264675.3.peg.2652"/>
<evidence type="ECO:0000313" key="2">
    <source>
        <dbReference type="EMBL" id="ENZ77102.1"/>
    </source>
</evidence>
<gene>
    <name evidence="2" type="ORF">OR214_02726</name>
</gene>
<name>R0E6L4_RALPI</name>
<dbReference type="Proteomes" id="UP000013280">
    <property type="component" value="Unassembled WGS sequence"/>
</dbReference>
<proteinExistence type="predicted"/>
<sequence length="85" mass="9938" precursor="true">MREPFESYLMYFLIPLMALSVVAQLHWDEVLGLFGMGSASRDFSLRWKDLPLPWGYVATVLLVFLVLELLSYAEELVRCLRQRRA</sequence>
<keyword evidence="1" id="KW-0472">Membrane</keyword>
<dbReference type="AlphaFoldDB" id="R0E6L4"/>
<organism evidence="2 3">
    <name type="scientific">Ralstonia pickettii OR214</name>
    <dbReference type="NCBI Taxonomy" id="1264675"/>
    <lineage>
        <taxon>Bacteria</taxon>
        <taxon>Pseudomonadati</taxon>
        <taxon>Pseudomonadota</taxon>
        <taxon>Betaproteobacteria</taxon>
        <taxon>Burkholderiales</taxon>
        <taxon>Burkholderiaceae</taxon>
        <taxon>Ralstonia</taxon>
    </lineage>
</organism>
<feature type="transmembrane region" description="Helical" evidence="1">
    <location>
        <begin position="54"/>
        <end position="73"/>
    </location>
</feature>
<protein>
    <submittedName>
        <fullName evidence="2">Uncharacterized protein</fullName>
    </submittedName>
</protein>
<comment type="caution">
    <text evidence="2">The sequence shown here is derived from an EMBL/GenBank/DDBJ whole genome shotgun (WGS) entry which is preliminary data.</text>
</comment>
<evidence type="ECO:0000313" key="3">
    <source>
        <dbReference type="Proteomes" id="UP000013280"/>
    </source>
</evidence>
<feature type="transmembrane region" description="Helical" evidence="1">
    <location>
        <begin position="7"/>
        <end position="27"/>
    </location>
</feature>
<dbReference type="RefSeq" id="WP_004631338.1">
    <property type="nucleotide sequence ID" value="NZ_APMQ01000007.1"/>
</dbReference>
<accession>R0E6L4</accession>